<comment type="catalytic activity">
    <reaction evidence="12">
        <text>L-threonyl-[protein] + ATP = O-phospho-L-threonyl-[protein] + ADP + H(+)</text>
        <dbReference type="Rhea" id="RHEA:46608"/>
        <dbReference type="Rhea" id="RHEA-COMP:11060"/>
        <dbReference type="Rhea" id="RHEA-COMP:11605"/>
        <dbReference type="ChEBI" id="CHEBI:15378"/>
        <dbReference type="ChEBI" id="CHEBI:30013"/>
        <dbReference type="ChEBI" id="CHEBI:30616"/>
        <dbReference type="ChEBI" id="CHEBI:61977"/>
        <dbReference type="ChEBI" id="CHEBI:456216"/>
        <dbReference type="EC" id="2.7.11.1"/>
    </reaction>
</comment>
<evidence type="ECO:0000256" key="6">
    <source>
        <dbReference type="ARBA" id="ARBA00022737"/>
    </source>
</evidence>
<evidence type="ECO:0000256" key="3">
    <source>
        <dbReference type="ARBA" id="ARBA00022527"/>
    </source>
</evidence>
<evidence type="ECO:0000259" key="17">
    <source>
        <dbReference type="PROSITE" id="PS50011"/>
    </source>
</evidence>
<name>A0AAD1UAD8_EUPCR</name>
<evidence type="ECO:0000256" key="13">
    <source>
        <dbReference type="ARBA" id="ARBA00048679"/>
    </source>
</evidence>
<dbReference type="SUPFAM" id="SSF56112">
    <property type="entry name" value="Protein kinase-like (PK-like)"/>
    <property type="match status" value="1"/>
</dbReference>
<accession>A0AAD1UAD8</accession>
<gene>
    <name evidence="18" type="ORF">ECRASSUSDP1_LOCUS4534</name>
</gene>
<dbReference type="GO" id="GO:0005524">
    <property type="term" value="F:ATP binding"/>
    <property type="evidence" value="ECO:0007669"/>
    <property type="project" value="UniProtKB-UniRule"/>
</dbReference>
<sequence>MKTSYKNKFDMLAASSPEGFLPNIHHKKNFSKRDECKQQGKNRSSLGCRATQGSLNQGLLKSNEMPSYARNTSKKLKDFSPFKKKIRMNESIAVRVRMKGGMNRDVHHTSSSFIKLDPQNDQSKTVRKSRKLPTHIFGKFKFQSKQGSIEDYELGDLIGKGAYGEVFQAVHKETGKNYAIKVYDRYQMTQANKLKSINNEIKIIRRLDHPNLVKLFSVHETVTNIYLVMELVTGVPLSDYIKQKRILRLEEKECKKVFKQIAEGVDYLHSKNICHRDIKLENIVIMETGNIKILDFGFAVKYTPNRKLNTFCGTPNYMAPELMIRIPYDPNKMETWALGVCLFKLLTGKFPFQGKSDDELRRQLKEKKVKFPNHLSSKAVELIERMLTKDQLSRASTTEVIIDKWFMDVYYEKPKKKKRKKAKCGGIKIDTTSKDFLLQNSVSKFSLDHQIVKNIAKLGHSEETILNDVEDENSYIGRLYKKLFELKKQLQK</sequence>
<comment type="cofactor">
    <cofactor evidence="1">
        <name>Mg(2+)</name>
        <dbReference type="ChEBI" id="CHEBI:18420"/>
    </cofactor>
</comment>
<keyword evidence="9" id="KW-0106">Calcium</keyword>
<keyword evidence="5" id="KW-0479">Metal-binding</keyword>
<dbReference type="InterPro" id="IPR008271">
    <property type="entry name" value="Ser/Thr_kinase_AS"/>
</dbReference>
<keyword evidence="3 15" id="KW-0723">Serine/threonine-protein kinase</keyword>
<comment type="catalytic activity">
    <reaction evidence="13">
        <text>L-seryl-[protein] + ATP = O-phospho-L-seryl-[protein] + ADP + H(+)</text>
        <dbReference type="Rhea" id="RHEA:17989"/>
        <dbReference type="Rhea" id="RHEA-COMP:9863"/>
        <dbReference type="Rhea" id="RHEA-COMP:11604"/>
        <dbReference type="ChEBI" id="CHEBI:15378"/>
        <dbReference type="ChEBI" id="CHEBI:29999"/>
        <dbReference type="ChEBI" id="CHEBI:30616"/>
        <dbReference type="ChEBI" id="CHEBI:83421"/>
        <dbReference type="ChEBI" id="CHEBI:456216"/>
        <dbReference type="EC" id="2.7.11.1"/>
    </reaction>
</comment>
<evidence type="ECO:0000313" key="19">
    <source>
        <dbReference type="Proteomes" id="UP001295684"/>
    </source>
</evidence>
<dbReference type="PROSITE" id="PS00107">
    <property type="entry name" value="PROTEIN_KINASE_ATP"/>
    <property type="match status" value="1"/>
</dbReference>
<feature type="domain" description="Protein kinase" evidence="17">
    <location>
        <begin position="152"/>
        <end position="406"/>
    </location>
</feature>
<evidence type="ECO:0000256" key="9">
    <source>
        <dbReference type="ARBA" id="ARBA00022837"/>
    </source>
</evidence>
<evidence type="ECO:0000256" key="16">
    <source>
        <dbReference type="SAM" id="MobiDB-lite"/>
    </source>
</evidence>
<keyword evidence="10 14" id="KW-0067">ATP-binding</keyword>
<organism evidence="18 19">
    <name type="scientific">Euplotes crassus</name>
    <dbReference type="NCBI Taxonomy" id="5936"/>
    <lineage>
        <taxon>Eukaryota</taxon>
        <taxon>Sar</taxon>
        <taxon>Alveolata</taxon>
        <taxon>Ciliophora</taxon>
        <taxon>Intramacronucleata</taxon>
        <taxon>Spirotrichea</taxon>
        <taxon>Hypotrichia</taxon>
        <taxon>Euplotida</taxon>
        <taxon>Euplotidae</taxon>
        <taxon>Moneuplotes</taxon>
    </lineage>
</organism>
<feature type="region of interest" description="Disordered" evidence="16">
    <location>
        <begin position="30"/>
        <end position="50"/>
    </location>
</feature>
<comment type="similarity">
    <text evidence="11">Belongs to the protein kinase superfamily. Ser/Thr protein kinase family. CDPK subfamily.</text>
</comment>
<dbReference type="PROSITE" id="PS00108">
    <property type="entry name" value="PROTEIN_KINASE_ST"/>
    <property type="match status" value="1"/>
</dbReference>
<evidence type="ECO:0000256" key="14">
    <source>
        <dbReference type="PROSITE-ProRule" id="PRU10141"/>
    </source>
</evidence>
<evidence type="ECO:0000313" key="18">
    <source>
        <dbReference type="EMBL" id="CAI2363204.1"/>
    </source>
</evidence>
<dbReference type="Proteomes" id="UP001295684">
    <property type="component" value="Unassembled WGS sequence"/>
</dbReference>
<evidence type="ECO:0000256" key="2">
    <source>
        <dbReference type="ARBA" id="ARBA00012513"/>
    </source>
</evidence>
<dbReference type="FunFam" id="3.30.200.20:FF:000315">
    <property type="entry name" value="Calcium-dependent protein kinase 3"/>
    <property type="match status" value="1"/>
</dbReference>
<evidence type="ECO:0000256" key="5">
    <source>
        <dbReference type="ARBA" id="ARBA00022723"/>
    </source>
</evidence>
<dbReference type="GO" id="GO:0005737">
    <property type="term" value="C:cytoplasm"/>
    <property type="evidence" value="ECO:0007669"/>
    <property type="project" value="TreeGrafter"/>
</dbReference>
<dbReference type="SMART" id="SM00220">
    <property type="entry name" value="S_TKc"/>
    <property type="match status" value="1"/>
</dbReference>
<dbReference type="GO" id="GO:0035556">
    <property type="term" value="P:intracellular signal transduction"/>
    <property type="evidence" value="ECO:0007669"/>
    <property type="project" value="TreeGrafter"/>
</dbReference>
<feature type="binding site" evidence="14">
    <location>
        <position position="181"/>
    </location>
    <ligand>
        <name>ATP</name>
        <dbReference type="ChEBI" id="CHEBI:30616"/>
    </ligand>
</feature>
<keyword evidence="8" id="KW-0418">Kinase</keyword>
<evidence type="ECO:0000256" key="10">
    <source>
        <dbReference type="ARBA" id="ARBA00022840"/>
    </source>
</evidence>
<dbReference type="PROSITE" id="PS50011">
    <property type="entry name" value="PROTEIN_KINASE_DOM"/>
    <property type="match status" value="1"/>
</dbReference>
<dbReference type="InterPro" id="IPR011009">
    <property type="entry name" value="Kinase-like_dom_sf"/>
</dbReference>
<evidence type="ECO:0000256" key="8">
    <source>
        <dbReference type="ARBA" id="ARBA00022777"/>
    </source>
</evidence>
<protein>
    <recommendedName>
        <fullName evidence="2">non-specific serine/threonine protein kinase</fullName>
        <ecNumber evidence="2">2.7.11.1</ecNumber>
    </recommendedName>
</protein>
<evidence type="ECO:0000256" key="4">
    <source>
        <dbReference type="ARBA" id="ARBA00022679"/>
    </source>
</evidence>
<evidence type="ECO:0000256" key="12">
    <source>
        <dbReference type="ARBA" id="ARBA00047899"/>
    </source>
</evidence>
<dbReference type="InterPro" id="IPR000719">
    <property type="entry name" value="Prot_kinase_dom"/>
</dbReference>
<evidence type="ECO:0000256" key="11">
    <source>
        <dbReference type="ARBA" id="ARBA00024334"/>
    </source>
</evidence>
<proteinExistence type="inferred from homology"/>
<evidence type="ECO:0000256" key="7">
    <source>
        <dbReference type="ARBA" id="ARBA00022741"/>
    </source>
</evidence>
<dbReference type="Gene3D" id="1.10.510.10">
    <property type="entry name" value="Transferase(Phosphotransferase) domain 1"/>
    <property type="match status" value="1"/>
</dbReference>
<dbReference type="GO" id="GO:0004674">
    <property type="term" value="F:protein serine/threonine kinase activity"/>
    <property type="evidence" value="ECO:0007669"/>
    <property type="project" value="UniProtKB-KW"/>
</dbReference>
<dbReference type="EMBL" id="CAMPGE010004359">
    <property type="protein sequence ID" value="CAI2363204.1"/>
    <property type="molecule type" value="Genomic_DNA"/>
</dbReference>
<dbReference type="GO" id="GO:0046872">
    <property type="term" value="F:metal ion binding"/>
    <property type="evidence" value="ECO:0007669"/>
    <property type="project" value="UniProtKB-KW"/>
</dbReference>
<evidence type="ECO:0000256" key="15">
    <source>
        <dbReference type="RuleBase" id="RU000304"/>
    </source>
</evidence>
<keyword evidence="7 14" id="KW-0547">Nucleotide-binding</keyword>
<keyword evidence="6" id="KW-0677">Repeat</keyword>
<dbReference type="EC" id="2.7.11.1" evidence="2"/>
<dbReference type="PANTHER" id="PTHR24346:SF82">
    <property type="entry name" value="KP78A-RELATED"/>
    <property type="match status" value="1"/>
</dbReference>
<dbReference type="CDD" id="cd14003">
    <property type="entry name" value="STKc_AMPK-like"/>
    <property type="match status" value="1"/>
</dbReference>
<evidence type="ECO:0000256" key="1">
    <source>
        <dbReference type="ARBA" id="ARBA00001946"/>
    </source>
</evidence>
<keyword evidence="4" id="KW-0808">Transferase</keyword>
<comment type="caution">
    <text evidence="18">The sequence shown here is derived from an EMBL/GenBank/DDBJ whole genome shotgun (WGS) entry which is preliminary data.</text>
</comment>
<dbReference type="Pfam" id="PF00069">
    <property type="entry name" value="Pkinase"/>
    <property type="match status" value="1"/>
</dbReference>
<dbReference type="PANTHER" id="PTHR24346">
    <property type="entry name" value="MAP/MICROTUBULE AFFINITY-REGULATING KINASE"/>
    <property type="match status" value="1"/>
</dbReference>
<dbReference type="AlphaFoldDB" id="A0AAD1UAD8"/>
<feature type="compositionally biased region" description="Polar residues" evidence="16">
    <location>
        <begin position="39"/>
        <end position="50"/>
    </location>
</feature>
<dbReference type="InterPro" id="IPR017441">
    <property type="entry name" value="Protein_kinase_ATP_BS"/>
</dbReference>
<keyword evidence="19" id="KW-1185">Reference proteome</keyword>
<dbReference type="FunFam" id="1.10.510.10:FF:000956">
    <property type="entry name" value="CAMK family protein kinase"/>
    <property type="match status" value="1"/>
</dbReference>
<reference evidence="18" key="1">
    <citation type="submission" date="2023-07" db="EMBL/GenBank/DDBJ databases">
        <authorList>
            <consortium name="AG Swart"/>
            <person name="Singh M."/>
            <person name="Singh A."/>
            <person name="Seah K."/>
            <person name="Emmerich C."/>
        </authorList>
    </citation>
    <scope>NUCLEOTIDE SEQUENCE</scope>
    <source>
        <strain evidence="18">DP1</strain>
    </source>
</reference>